<dbReference type="KEGG" id="mmaa:FR932_12955"/>
<dbReference type="AlphaFoldDB" id="A0A5J6WQL7"/>
<gene>
    <name evidence="1" type="ORF">FR932_12955</name>
</gene>
<dbReference type="OrthoDB" id="6400682at2"/>
<dbReference type="EMBL" id="CP044399">
    <property type="protein sequence ID" value="QFI40287.1"/>
    <property type="molecule type" value="Genomic_DNA"/>
</dbReference>
<evidence type="ECO:0000313" key="2">
    <source>
        <dbReference type="Proteomes" id="UP000327424"/>
    </source>
</evidence>
<reference evidence="1 2" key="1">
    <citation type="submission" date="2019-09" db="EMBL/GenBank/DDBJ databases">
        <title>Hybrid Assembly of the complete Genome of the Deep-Sea Bacterium Moritella marina from long Nanopore and Illumina reads.</title>
        <authorList>
            <person name="Magin S."/>
            <person name="Georgoulis A."/>
            <person name="Papadimitriou K."/>
            <person name="Iliakis G."/>
            <person name="Vorgias C.E."/>
        </authorList>
    </citation>
    <scope>NUCLEOTIDE SEQUENCE [LARGE SCALE GENOMIC DNA]</scope>
    <source>
        <strain evidence="1 2">MP-1</strain>
    </source>
</reference>
<evidence type="ECO:0000313" key="1">
    <source>
        <dbReference type="EMBL" id="QFI40287.1"/>
    </source>
</evidence>
<sequence>MTKTMNTQIKSTNHQILTEVELNAIRDIFNLSTTTYAVNDLILADIQPEMLKALLQADSITIIAKHGNTETRFPLHLANDGYQNSLQRPV</sequence>
<protein>
    <submittedName>
        <fullName evidence="1">Uncharacterized protein</fullName>
    </submittedName>
</protein>
<dbReference type="Proteomes" id="UP000327424">
    <property type="component" value="Chromosome"/>
</dbReference>
<proteinExistence type="predicted"/>
<name>A0A5J6WQL7_MORMI</name>
<organism evidence="1 2">
    <name type="scientific">Moritella marina ATCC 15381</name>
    <dbReference type="NCBI Taxonomy" id="1202962"/>
    <lineage>
        <taxon>Bacteria</taxon>
        <taxon>Pseudomonadati</taxon>
        <taxon>Pseudomonadota</taxon>
        <taxon>Gammaproteobacteria</taxon>
        <taxon>Alteromonadales</taxon>
        <taxon>Moritellaceae</taxon>
        <taxon>Moritella</taxon>
    </lineage>
</organism>
<keyword evidence="2" id="KW-1185">Reference proteome</keyword>
<accession>A0A5J6WQL7</accession>